<evidence type="ECO:0000256" key="2">
    <source>
        <dbReference type="RuleBase" id="RU362080"/>
    </source>
</evidence>
<dbReference type="EMBL" id="JBHGBT010000008">
    <property type="protein sequence ID" value="MFB4194860.1"/>
    <property type="molecule type" value="Genomic_DNA"/>
</dbReference>
<proteinExistence type="inferred from homology"/>
<dbReference type="Gene3D" id="3.40.1620.10">
    <property type="entry name" value="YefM-like domain"/>
    <property type="match status" value="1"/>
</dbReference>
<sequence length="87" mass="9720">MSDTYAMTEARAKFGTLVRRAAHSHERIVITDHGHAAAILINPQDLEDLEDALAVAEYRREVAEGTLQLIPHEEARRRLGLDQDSGE</sequence>
<evidence type="ECO:0000313" key="3">
    <source>
        <dbReference type="EMBL" id="MFB4194860.1"/>
    </source>
</evidence>
<accession>A0ABV4ZM66</accession>
<evidence type="ECO:0000313" key="4">
    <source>
        <dbReference type="Proteomes" id="UP001577267"/>
    </source>
</evidence>
<organism evidence="3 4">
    <name type="scientific">Streptomyces carpaticus</name>
    <dbReference type="NCBI Taxonomy" id="285558"/>
    <lineage>
        <taxon>Bacteria</taxon>
        <taxon>Bacillati</taxon>
        <taxon>Actinomycetota</taxon>
        <taxon>Actinomycetes</taxon>
        <taxon>Kitasatosporales</taxon>
        <taxon>Streptomycetaceae</taxon>
        <taxon>Streptomyces</taxon>
    </lineage>
</organism>
<dbReference type="NCBIfam" id="TIGR01552">
    <property type="entry name" value="phd_fam"/>
    <property type="match status" value="1"/>
</dbReference>
<evidence type="ECO:0000256" key="1">
    <source>
        <dbReference type="ARBA" id="ARBA00009981"/>
    </source>
</evidence>
<dbReference type="InterPro" id="IPR036165">
    <property type="entry name" value="YefM-like_sf"/>
</dbReference>
<keyword evidence="4" id="KW-1185">Reference proteome</keyword>
<comment type="caution">
    <text evidence="3">The sequence shown here is derived from an EMBL/GenBank/DDBJ whole genome shotgun (WGS) entry which is preliminary data.</text>
</comment>
<protein>
    <recommendedName>
        <fullName evidence="2">Antitoxin</fullName>
    </recommendedName>
</protein>
<gene>
    <name evidence="3" type="ORF">ACE11A_10910</name>
</gene>
<dbReference type="Proteomes" id="UP001577267">
    <property type="component" value="Unassembled WGS sequence"/>
</dbReference>
<dbReference type="InterPro" id="IPR006442">
    <property type="entry name" value="Antitoxin_Phd/YefM"/>
</dbReference>
<dbReference type="RefSeq" id="WP_375062824.1">
    <property type="nucleotide sequence ID" value="NZ_JBHGBT010000008.1"/>
</dbReference>
<reference evidence="3 4" key="1">
    <citation type="submission" date="2024-09" db="EMBL/GenBank/DDBJ databases">
        <title>Draft genome sequence of multifaceted antimicrobials producing Streptomyces sp. strain FH1.</title>
        <authorList>
            <person name="Hassan F."/>
            <person name="Ali H."/>
            <person name="Hassan N."/>
            <person name="Nawaz A."/>
        </authorList>
    </citation>
    <scope>NUCLEOTIDE SEQUENCE [LARGE SCALE GENOMIC DNA]</scope>
    <source>
        <strain evidence="3 4">FH1</strain>
    </source>
</reference>
<dbReference type="SUPFAM" id="SSF143120">
    <property type="entry name" value="YefM-like"/>
    <property type="match status" value="1"/>
</dbReference>
<dbReference type="PANTHER" id="PTHR33713">
    <property type="entry name" value="ANTITOXIN YAFN-RELATED"/>
    <property type="match status" value="1"/>
</dbReference>
<comment type="function">
    <text evidence="2">Antitoxin component of a type II toxin-antitoxin (TA) system.</text>
</comment>
<comment type="similarity">
    <text evidence="1 2">Belongs to the phD/YefM antitoxin family.</text>
</comment>
<dbReference type="Pfam" id="PF02604">
    <property type="entry name" value="PhdYeFM_antitox"/>
    <property type="match status" value="1"/>
</dbReference>
<dbReference type="InterPro" id="IPR051405">
    <property type="entry name" value="phD/YefM_antitoxin"/>
</dbReference>
<dbReference type="PANTHER" id="PTHR33713:SF10">
    <property type="entry name" value="ANTITOXIN YAFN"/>
    <property type="match status" value="1"/>
</dbReference>
<name>A0ABV4ZM66_9ACTN</name>